<evidence type="ECO:0000256" key="2">
    <source>
        <dbReference type="SAM" id="SignalP"/>
    </source>
</evidence>
<comment type="caution">
    <text evidence="3">The sequence shown here is derived from an EMBL/GenBank/DDBJ whole genome shotgun (WGS) entry which is preliminary data.</text>
</comment>
<evidence type="ECO:0000313" key="4">
    <source>
        <dbReference type="Proteomes" id="UP000325081"/>
    </source>
</evidence>
<reference evidence="4" key="1">
    <citation type="journal article" date="2019" name="Curr. Biol.">
        <title>Genome Sequence of Striga asiatica Provides Insight into the Evolution of Plant Parasitism.</title>
        <authorList>
            <person name="Yoshida S."/>
            <person name="Kim S."/>
            <person name="Wafula E.K."/>
            <person name="Tanskanen J."/>
            <person name="Kim Y.M."/>
            <person name="Honaas L."/>
            <person name="Yang Z."/>
            <person name="Spallek T."/>
            <person name="Conn C.E."/>
            <person name="Ichihashi Y."/>
            <person name="Cheong K."/>
            <person name="Cui S."/>
            <person name="Der J.P."/>
            <person name="Gundlach H."/>
            <person name="Jiao Y."/>
            <person name="Hori C."/>
            <person name="Ishida J.K."/>
            <person name="Kasahara H."/>
            <person name="Kiba T."/>
            <person name="Kim M.S."/>
            <person name="Koo N."/>
            <person name="Laohavisit A."/>
            <person name="Lee Y.H."/>
            <person name="Lumba S."/>
            <person name="McCourt P."/>
            <person name="Mortimer J.C."/>
            <person name="Mutuku J.M."/>
            <person name="Nomura T."/>
            <person name="Sasaki-Sekimoto Y."/>
            <person name="Seto Y."/>
            <person name="Wang Y."/>
            <person name="Wakatake T."/>
            <person name="Sakakibara H."/>
            <person name="Demura T."/>
            <person name="Yamaguchi S."/>
            <person name="Yoneyama K."/>
            <person name="Manabe R.I."/>
            <person name="Nelson D.C."/>
            <person name="Schulman A.H."/>
            <person name="Timko M.P."/>
            <person name="dePamphilis C.W."/>
            <person name="Choi D."/>
            <person name="Shirasu K."/>
        </authorList>
    </citation>
    <scope>NUCLEOTIDE SEQUENCE [LARGE SCALE GENOMIC DNA]</scope>
    <source>
        <strain evidence="4">cv. UVA1</strain>
    </source>
</reference>
<gene>
    <name evidence="3" type="ORF">STAS_26436</name>
</gene>
<accession>A0A5A7QW84</accession>
<feature type="region of interest" description="Disordered" evidence="1">
    <location>
        <begin position="130"/>
        <end position="151"/>
    </location>
</feature>
<dbReference type="Proteomes" id="UP000325081">
    <property type="component" value="Unassembled WGS sequence"/>
</dbReference>
<feature type="signal peptide" evidence="2">
    <location>
        <begin position="1"/>
        <end position="28"/>
    </location>
</feature>
<dbReference type="EMBL" id="BKCP01008515">
    <property type="protein sequence ID" value="GER49208.1"/>
    <property type="molecule type" value="Genomic_DNA"/>
</dbReference>
<proteinExistence type="predicted"/>
<evidence type="ECO:0000256" key="1">
    <source>
        <dbReference type="SAM" id="MobiDB-lite"/>
    </source>
</evidence>
<keyword evidence="2" id="KW-0732">Signal</keyword>
<name>A0A5A7QW84_STRAF</name>
<keyword evidence="4" id="KW-1185">Reference proteome</keyword>
<sequence>MKYTSYASPSPPSISSLLLLLLLLLANASQLLDQLPLLPTQPLGNLHLHLHQLISPHIPFIQKRDPLFRHHKCSPRLSPRRDFQIHHPIYGRHFHRRPENRFCVRHLTRVQYIRLVPLQNRVFPNLNRHEEVSRRAPPQARVPFRPDPEPAAGVDSGGDFQAYPLGFPEAAVAAAGGARGGGLAGAAAGRAGGDLLEDSERGPRGGDDLALAGARSAGGGSGAGFRAGAVAGRAGVEAGDLDFLVGAEDGIFEIEDEGVELVLALRCSAAAGAAAHALEEGLEEVKLSSQKTSIQNEYLVCITNLLELFLCSSFSVFEI</sequence>
<feature type="chain" id="PRO_5023139858" evidence="2">
    <location>
        <begin position="29"/>
        <end position="319"/>
    </location>
</feature>
<organism evidence="3 4">
    <name type="scientific">Striga asiatica</name>
    <name type="common">Asiatic witchweed</name>
    <name type="synonym">Buchnera asiatica</name>
    <dbReference type="NCBI Taxonomy" id="4170"/>
    <lineage>
        <taxon>Eukaryota</taxon>
        <taxon>Viridiplantae</taxon>
        <taxon>Streptophyta</taxon>
        <taxon>Embryophyta</taxon>
        <taxon>Tracheophyta</taxon>
        <taxon>Spermatophyta</taxon>
        <taxon>Magnoliopsida</taxon>
        <taxon>eudicotyledons</taxon>
        <taxon>Gunneridae</taxon>
        <taxon>Pentapetalae</taxon>
        <taxon>asterids</taxon>
        <taxon>lamiids</taxon>
        <taxon>Lamiales</taxon>
        <taxon>Orobanchaceae</taxon>
        <taxon>Buchnereae</taxon>
        <taxon>Striga</taxon>
    </lineage>
</organism>
<protein>
    <submittedName>
        <fullName evidence="3">Uncharacterized protein</fullName>
    </submittedName>
</protein>
<dbReference type="AlphaFoldDB" id="A0A5A7QW84"/>
<evidence type="ECO:0000313" key="3">
    <source>
        <dbReference type="EMBL" id="GER49208.1"/>
    </source>
</evidence>